<keyword evidence="2" id="KW-1185">Reference proteome</keyword>
<organism evidence="1 2">
    <name type="scientific">Paraburkholderia solitsugae</name>
    <dbReference type="NCBI Taxonomy" id="2675748"/>
    <lineage>
        <taxon>Bacteria</taxon>
        <taxon>Pseudomonadati</taxon>
        <taxon>Pseudomonadota</taxon>
        <taxon>Betaproteobacteria</taxon>
        <taxon>Burkholderiales</taxon>
        <taxon>Burkholderiaceae</taxon>
        <taxon>Paraburkholderia</taxon>
    </lineage>
</organism>
<protein>
    <recommendedName>
        <fullName evidence="3">LemA family protein</fullName>
    </recommendedName>
</protein>
<gene>
    <name evidence="1" type="ORF">GNZ12_24030</name>
</gene>
<evidence type="ECO:0000313" key="2">
    <source>
        <dbReference type="Proteomes" id="UP000652198"/>
    </source>
</evidence>
<accession>A0ABX2BXM9</accession>
<name>A0ABX2BXM9_9BURK</name>
<dbReference type="EMBL" id="WOEY01000092">
    <property type="protein sequence ID" value="NPT44322.1"/>
    <property type="molecule type" value="Genomic_DNA"/>
</dbReference>
<evidence type="ECO:0008006" key="3">
    <source>
        <dbReference type="Google" id="ProtNLM"/>
    </source>
</evidence>
<comment type="caution">
    <text evidence="1">The sequence shown here is derived from an EMBL/GenBank/DDBJ whole genome shotgun (WGS) entry which is preliminary data.</text>
</comment>
<evidence type="ECO:0000313" key="1">
    <source>
        <dbReference type="EMBL" id="NPT44322.1"/>
    </source>
</evidence>
<reference evidence="1 2" key="1">
    <citation type="submission" date="2019-11" db="EMBL/GenBank/DDBJ databases">
        <title>Metabolism of dissolved organic matter in forest soils.</title>
        <authorList>
            <person name="Cyle K.T."/>
            <person name="Wilhelm R.C."/>
            <person name="Martinez C.E."/>
        </authorList>
    </citation>
    <scope>NUCLEOTIDE SEQUENCE [LARGE SCALE GENOMIC DNA]</scope>
    <source>
        <strain evidence="1 2">1N</strain>
    </source>
</reference>
<dbReference type="Proteomes" id="UP000652198">
    <property type="component" value="Unassembled WGS sequence"/>
</dbReference>
<proteinExistence type="predicted"/>
<sequence>MGWAATHFFSEARERRKEVRAALDKILVSLEELRKKAFAFHESAAFSEHEAQELQTAIYRLNRLFARVPILDPVEVAPFVKALRQSITLLNFSKSTFVAQVAGSEVLENISDACSNLEDEFDRQYAMHYPHGFPYILPGFVVRNRDEILSRWNAAKATLRGR</sequence>